<keyword evidence="3" id="KW-0540">Nuclease</keyword>
<name>A0AAV5TTW5_9BILA</name>
<evidence type="ECO:0000256" key="1">
    <source>
        <dbReference type="ARBA" id="ARBA00001946"/>
    </source>
</evidence>
<evidence type="ECO:0000256" key="7">
    <source>
        <dbReference type="ARBA" id="ARBA00022801"/>
    </source>
</evidence>
<dbReference type="PANTHER" id="PTHR21077:SF5">
    <property type="entry name" value="CROSSOVER JUNCTION ENDONUCLEASE MMS4"/>
    <property type="match status" value="1"/>
</dbReference>
<evidence type="ECO:0000256" key="5">
    <source>
        <dbReference type="ARBA" id="ARBA00022759"/>
    </source>
</evidence>
<evidence type="ECO:0000256" key="6">
    <source>
        <dbReference type="ARBA" id="ARBA00022763"/>
    </source>
</evidence>
<dbReference type="GO" id="GO:0000712">
    <property type="term" value="P:resolution of meiotic recombination intermediates"/>
    <property type="evidence" value="ECO:0007669"/>
    <property type="project" value="TreeGrafter"/>
</dbReference>
<protein>
    <recommendedName>
        <fullName evidence="16">ERCC4 domain-containing protein</fullName>
    </recommendedName>
</protein>
<dbReference type="GO" id="GO:0031573">
    <property type="term" value="P:mitotic intra-S DNA damage checkpoint signaling"/>
    <property type="evidence" value="ECO:0007669"/>
    <property type="project" value="TreeGrafter"/>
</dbReference>
<evidence type="ECO:0000313" key="14">
    <source>
        <dbReference type="EMBL" id="GMS97940.1"/>
    </source>
</evidence>
<evidence type="ECO:0000256" key="10">
    <source>
        <dbReference type="ARBA" id="ARBA00023204"/>
    </source>
</evidence>
<dbReference type="GO" id="GO:0046872">
    <property type="term" value="F:metal ion binding"/>
    <property type="evidence" value="ECO:0007669"/>
    <property type="project" value="UniProtKB-KW"/>
</dbReference>
<keyword evidence="15" id="KW-1185">Reference proteome</keyword>
<evidence type="ECO:0008006" key="16">
    <source>
        <dbReference type="Google" id="ProtNLM"/>
    </source>
</evidence>
<dbReference type="GO" id="GO:0005634">
    <property type="term" value="C:nucleus"/>
    <property type="evidence" value="ECO:0007669"/>
    <property type="project" value="UniProtKB-SubCell"/>
</dbReference>
<evidence type="ECO:0000256" key="3">
    <source>
        <dbReference type="ARBA" id="ARBA00022722"/>
    </source>
</evidence>
<feature type="region of interest" description="Disordered" evidence="13">
    <location>
        <begin position="55"/>
        <end position="97"/>
    </location>
</feature>
<accession>A0AAV5TTW5</accession>
<dbReference type="AlphaFoldDB" id="A0AAV5TTW5"/>
<feature type="region of interest" description="Disordered" evidence="13">
    <location>
        <begin position="117"/>
        <end position="176"/>
    </location>
</feature>
<comment type="cofactor">
    <cofactor evidence="1">
        <name>Mg(2+)</name>
        <dbReference type="ChEBI" id="CHEBI:18420"/>
    </cofactor>
</comment>
<proteinExistence type="predicted"/>
<dbReference type="GO" id="GO:0031297">
    <property type="term" value="P:replication fork processing"/>
    <property type="evidence" value="ECO:0007669"/>
    <property type="project" value="TreeGrafter"/>
</dbReference>
<evidence type="ECO:0000313" key="15">
    <source>
        <dbReference type="Proteomes" id="UP001432027"/>
    </source>
</evidence>
<evidence type="ECO:0000256" key="8">
    <source>
        <dbReference type="ARBA" id="ARBA00022842"/>
    </source>
</evidence>
<keyword evidence="6" id="KW-0227">DNA damage</keyword>
<evidence type="ECO:0000256" key="13">
    <source>
        <dbReference type="SAM" id="MobiDB-lite"/>
    </source>
</evidence>
<dbReference type="PANTHER" id="PTHR21077">
    <property type="entry name" value="EME1 PROTEIN"/>
    <property type="match status" value="1"/>
</dbReference>
<keyword evidence="12" id="KW-0469">Meiosis</keyword>
<evidence type="ECO:0000256" key="12">
    <source>
        <dbReference type="ARBA" id="ARBA00023254"/>
    </source>
</evidence>
<keyword evidence="10" id="KW-0234">DNA repair</keyword>
<keyword evidence="5" id="KW-0255">Endonuclease</keyword>
<evidence type="ECO:0000256" key="2">
    <source>
        <dbReference type="ARBA" id="ARBA00004123"/>
    </source>
</evidence>
<keyword evidence="7" id="KW-0378">Hydrolase</keyword>
<keyword evidence="4" id="KW-0479">Metal-binding</keyword>
<dbReference type="GO" id="GO:0048476">
    <property type="term" value="C:Holliday junction resolvase complex"/>
    <property type="evidence" value="ECO:0007669"/>
    <property type="project" value="InterPro"/>
</dbReference>
<comment type="caution">
    <text evidence="14">The sequence shown here is derived from an EMBL/GenBank/DDBJ whole genome shotgun (WGS) entry which is preliminary data.</text>
</comment>
<keyword evidence="9" id="KW-0233">DNA recombination</keyword>
<sequence>SHDCYRYFSCSGMSDDEIIVLSDDDGPSSTVRGARPEMPITLGLSPCRPIAKRSCSPEVLSLSGPSSPLRARNTVGSPAAKQPRIDLPSTSLSNDDIDDIFDDPMFGGRGVRKFPAVAAKAASEGDEKKKRKDKGEADEERKRKQEERDQKKQARDEKKATEAKEKKQKAIEREISASQKSKAEEYLYCRVGRGAIDMIPGLDAALRVLMADRKIDTQLEIKSSLETRVEWWRKAIEAVQLEIGGGVERVESMIQEPVEVIVMDAAALAVVIKAAALEQHVVKLRSSLGVSNALLILLVHGKLNVKDSELDAQAVALHERHRTQIREVHTANEAALFFCQMHRATARLHMKRSERIITDVTKGQRERVGLVADWWGKMLAMVPRLSGIYARALTAAFPNPLAIMDRIEKEGQDAVESNLAAIRTDIGHRIGPKRARKVIELLTTEDGLELFT</sequence>
<dbReference type="InterPro" id="IPR033310">
    <property type="entry name" value="Mms4/EME1/EME2"/>
</dbReference>
<evidence type="ECO:0000256" key="9">
    <source>
        <dbReference type="ARBA" id="ARBA00023172"/>
    </source>
</evidence>
<keyword evidence="8" id="KW-0460">Magnesium</keyword>
<evidence type="ECO:0000256" key="4">
    <source>
        <dbReference type="ARBA" id="ARBA00022723"/>
    </source>
</evidence>
<reference evidence="14" key="1">
    <citation type="submission" date="2023-10" db="EMBL/GenBank/DDBJ databases">
        <title>Genome assembly of Pristionchus species.</title>
        <authorList>
            <person name="Yoshida K."/>
            <person name="Sommer R.J."/>
        </authorList>
    </citation>
    <scope>NUCLEOTIDE SEQUENCE</scope>
    <source>
        <strain evidence="14">RS0144</strain>
    </source>
</reference>
<dbReference type="GO" id="GO:0006302">
    <property type="term" value="P:double-strand break repair"/>
    <property type="evidence" value="ECO:0007669"/>
    <property type="project" value="TreeGrafter"/>
</dbReference>
<evidence type="ECO:0000256" key="11">
    <source>
        <dbReference type="ARBA" id="ARBA00023242"/>
    </source>
</evidence>
<gene>
    <name evidence="14" type="ORF">PENTCL1PPCAC_20115</name>
</gene>
<keyword evidence="11" id="KW-0539">Nucleus</keyword>
<dbReference type="GO" id="GO:0008821">
    <property type="term" value="F:crossover junction DNA endonuclease activity"/>
    <property type="evidence" value="ECO:0007669"/>
    <property type="project" value="TreeGrafter"/>
</dbReference>
<dbReference type="Gene3D" id="1.10.150.670">
    <property type="entry name" value="Crossover junction endonuclease EME1, DNA-binding domain"/>
    <property type="match status" value="1"/>
</dbReference>
<feature type="compositionally biased region" description="Basic and acidic residues" evidence="13">
    <location>
        <begin position="123"/>
        <end position="176"/>
    </location>
</feature>
<organism evidence="14 15">
    <name type="scientific">Pristionchus entomophagus</name>
    <dbReference type="NCBI Taxonomy" id="358040"/>
    <lineage>
        <taxon>Eukaryota</taxon>
        <taxon>Metazoa</taxon>
        <taxon>Ecdysozoa</taxon>
        <taxon>Nematoda</taxon>
        <taxon>Chromadorea</taxon>
        <taxon>Rhabditida</taxon>
        <taxon>Rhabditina</taxon>
        <taxon>Diplogasteromorpha</taxon>
        <taxon>Diplogasteroidea</taxon>
        <taxon>Neodiplogasteridae</taxon>
        <taxon>Pristionchus</taxon>
    </lineage>
</organism>
<dbReference type="InterPro" id="IPR042530">
    <property type="entry name" value="EME1/EME2_C"/>
</dbReference>
<comment type="subcellular location">
    <subcellularLocation>
        <location evidence="2">Nucleus</location>
    </subcellularLocation>
</comment>
<feature type="non-terminal residue" evidence="14">
    <location>
        <position position="1"/>
    </location>
</feature>
<dbReference type="EMBL" id="BTSX01000005">
    <property type="protein sequence ID" value="GMS97940.1"/>
    <property type="molecule type" value="Genomic_DNA"/>
</dbReference>
<dbReference type="Proteomes" id="UP001432027">
    <property type="component" value="Unassembled WGS sequence"/>
</dbReference>